<proteinExistence type="predicted"/>
<evidence type="ECO:0000313" key="5">
    <source>
        <dbReference type="Proteomes" id="UP000002664"/>
    </source>
</evidence>
<evidence type="ECO:0000313" key="4">
    <source>
        <dbReference type="EMBL" id="ADX86350.1"/>
    </source>
</evidence>
<keyword evidence="1" id="KW-0500">Molybdenum</keyword>
<evidence type="ECO:0000259" key="3">
    <source>
        <dbReference type="SMART" id="SM01008"/>
    </source>
</evidence>
<dbReference type="PANTHER" id="PTHR11908">
    <property type="entry name" value="XANTHINE DEHYDROGENASE"/>
    <property type="match status" value="1"/>
</dbReference>
<dbReference type="SUPFAM" id="SSF56003">
    <property type="entry name" value="Molybdenum cofactor-binding domain"/>
    <property type="match status" value="1"/>
</dbReference>
<dbReference type="Gene3D" id="3.30.365.10">
    <property type="entry name" value="Aldehyde oxidase/xanthine dehydrogenase, molybdopterin binding domain"/>
    <property type="match status" value="4"/>
</dbReference>
<dbReference type="InterPro" id="IPR046867">
    <property type="entry name" value="AldOxase/xan_DH_MoCoBD2"/>
</dbReference>
<dbReference type="RefSeq" id="WP_014514262.1">
    <property type="nucleotide sequence ID" value="NC_017276.1"/>
</dbReference>
<dbReference type="GO" id="GO:0005506">
    <property type="term" value="F:iron ion binding"/>
    <property type="evidence" value="ECO:0007669"/>
    <property type="project" value="InterPro"/>
</dbReference>
<dbReference type="Gene3D" id="3.90.1170.50">
    <property type="entry name" value="Aldehyde oxidase/xanthine dehydrogenase, a/b hammerhead"/>
    <property type="match status" value="1"/>
</dbReference>
<organism evidence="4 5">
    <name type="scientific">Saccharolobus islandicus (strain REY15A)</name>
    <name type="common">Sulfolobus islandicus</name>
    <dbReference type="NCBI Taxonomy" id="930945"/>
    <lineage>
        <taxon>Archaea</taxon>
        <taxon>Thermoproteota</taxon>
        <taxon>Thermoprotei</taxon>
        <taxon>Sulfolobales</taxon>
        <taxon>Sulfolobaceae</taxon>
        <taxon>Saccharolobus</taxon>
    </lineage>
</organism>
<dbReference type="SUPFAM" id="SSF54665">
    <property type="entry name" value="CO dehydrogenase molybdoprotein N-domain-like"/>
    <property type="match status" value="1"/>
</dbReference>
<keyword evidence="5" id="KW-1185">Reference proteome</keyword>
<feature type="domain" description="Aldehyde oxidase/xanthine dehydrogenase a/b hammerhead" evidence="3">
    <location>
        <begin position="10"/>
        <end position="119"/>
    </location>
</feature>
<dbReference type="Pfam" id="PF02738">
    <property type="entry name" value="MoCoBD_1"/>
    <property type="match status" value="1"/>
</dbReference>
<dbReference type="PANTHER" id="PTHR11908:SF132">
    <property type="entry name" value="ALDEHYDE OXIDASE 1-RELATED"/>
    <property type="match status" value="1"/>
</dbReference>
<dbReference type="Proteomes" id="UP000002664">
    <property type="component" value="Chromosome"/>
</dbReference>
<dbReference type="GO" id="GO:0016491">
    <property type="term" value="F:oxidoreductase activity"/>
    <property type="evidence" value="ECO:0007669"/>
    <property type="project" value="UniProtKB-KW"/>
</dbReference>
<dbReference type="GeneID" id="12419293"/>
<dbReference type="InterPro" id="IPR000674">
    <property type="entry name" value="Ald_Oxase/Xan_DH_a/b"/>
</dbReference>
<dbReference type="SMART" id="SM01008">
    <property type="entry name" value="Ald_Xan_dh_C"/>
    <property type="match status" value="1"/>
</dbReference>
<dbReference type="InterPro" id="IPR016208">
    <property type="entry name" value="Ald_Oxase/xanthine_DH-like"/>
</dbReference>
<sequence length="685" mass="75203">MIKEDLPKISGKGMYIDDLNPMNTVYLGIVRSPIARGIIKSISKPEKALLTLTWEDAKIYMPVRADPETLKQSNIVKMPILADGKVNFVGQPVLAYVVEDRYEIEDITDEVSIEYEELKPIINIEKAMNSNDEIHSGAKRNISVDKLLEGGELSAKKRAEIIVSRKINQTRIISNPMEPKGIIAFWDGEHLNIYGSFQSSFRVKNDLREALNLPPEKIRVYSPQNVGGGFGNKVPAHPEYVIASIASMKLGRPVKWIETRYEHLKNPTVGRGVLSDIKMYATKQGEILGIEGYIAVDLGAYNYTLNPTTPAFIAQLLTGPYKMKFTSIRAYGIFTNLPPTGPYRGAGRPEAALIHETLVEDLANELGMDPVEIRRKNLIGDNGYVTPLGVKIDPAGYNQVLNEAEKYYRKAREVYKGKGVSITVFTDIVRLSPGEGARVRIENGKIKIFVGTGPHGQAHGDTFSKLASEILGVPQDLIEVITNTTDGVKEGIGSFGSRSATAGGSAVIEACKQLLSKINMPIEKALKEINGVEAEVFYKSDDIFSPGSHVAVVDVDKDTGFVKVLEYYAVDDVGRTLIKEEVEGQIIGGVLQGISQVLWEHAPYDENGNPLFSSIADCGVPTAVEANYKIYVNEVEYPSVTSAKSRGVGEAGTTGALPAVFLALEKITHKKFNKTPIYPWDIIEQ</sequence>
<dbReference type="EMBL" id="CP002425">
    <property type="protein sequence ID" value="ADX86350.1"/>
    <property type="molecule type" value="Genomic_DNA"/>
</dbReference>
<dbReference type="Pfam" id="PF20256">
    <property type="entry name" value="MoCoBD_2"/>
    <property type="match status" value="1"/>
</dbReference>
<dbReference type="InterPro" id="IPR037165">
    <property type="entry name" value="AldOxase/xan_DH_Mopterin-bd_sf"/>
</dbReference>
<evidence type="ECO:0000256" key="1">
    <source>
        <dbReference type="ARBA" id="ARBA00022505"/>
    </source>
</evidence>
<protein>
    <submittedName>
        <fullName evidence="4">Aldehyde oxidase and xanthine dehydrogenase molybdopterin binding protein</fullName>
    </submittedName>
</protein>
<dbReference type="KEGG" id="sir:SiRe_2300"/>
<dbReference type="STRING" id="930945.SiRe_2300"/>
<dbReference type="InterPro" id="IPR008274">
    <property type="entry name" value="AldOxase/xan_DH_MoCoBD1"/>
</dbReference>
<gene>
    <name evidence="4" type="ordered locus">SiRe_2300</name>
</gene>
<dbReference type="AlphaFoldDB" id="F0ND53"/>
<dbReference type="eggNOG" id="arCOG01167">
    <property type="taxonomic scope" value="Archaea"/>
</dbReference>
<dbReference type="HOGENOM" id="CLU_001681_2_0_2"/>
<reference evidence="4 5" key="1">
    <citation type="journal article" date="2011" name="J. Bacteriol.">
        <title>Genome analyses of icelandic strains of Sulfolobus islandicus, model organisms for genetic and virus-host interaction studies.</title>
        <authorList>
            <person name="Guo L."/>
            <person name="Brugger K."/>
            <person name="Liu C."/>
            <person name="Shah S.A."/>
            <person name="Zheng H."/>
            <person name="Zhu Y."/>
            <person name="Wang S."/>
            <person name="Lillestol R.K."/>
            <person name="Chen L."/>
            <person name="Frank J."/>
            <person name="Prangishvili D."/>
            <person name="Paulin L."/>
            <person name="She Q."/>
            <person name="Huang L."/>
            <person name="Garrett R.A."/>
        </authorList>
    </citation>
    <scope>NUCLEOTIDE SEQUENCE [LARGE SCALE GENOMIC DNA]</scope>
    <source>
        <strain evidence="4 5">REY15A</strain>
    </source>
</reference>
<accession>F0ND53</accession>
<evidence type="ECO:0000256" key="2">
    <source>
        <dbReference type="ARBA" id="ARBA00023002"/>
    </source>
</evidence>
<keyword evidence="2" id="KW-0560">Oxidoreductase</keyword>
<dbReference type="Pfam" id="PF01315">
    <property type="entry name" value="Ald_Xan_dh_C"/>
    <property type="match status" value="1"/>
</dbReference>
<dbReference type="InterPro" id="IPR036856">
    <property type="entry name" value="Ald_Oxase/Xan_DH_a/b_sf"/>
</dbReference>
<name>F0ND53_SACI5</name>